<keyword evidence="3" id="KW-0812">Transmembrane</keyword>
<sequence length="207" mass="23399">MGIRPNVKPKRITNQFADKLGERAYETVYKGKLSSEIFVTVKFINEVGTMGHVHHVNVVRLVGFCADGFRRALVYEFFSSVFSRNFRNVSHKSDVYSFGMLLLEMVGGGTNYPKWIYNLLEEEDDLRIHIGEEGYGKIPNKLAILGFWCIQWYPVNHPSMKVVVQMMGGENLNTPPNPFASTGGAQTNACRPARNLNIQLEAIPELK</sequence>
<keyword evidence="6" id="KW-0472">Membrane</keyword>
<comment type="subcellular location">
    <subcellularLocation>
        <location evidence="1">Membrane</location>
        <topology evidence="1">Single-pass type I membrane protein</topology>
    </subcellularLocation>
</comment>
<name>M5XNA5_PRUPE</name>
<keyword evidence="2" id="KW-0418">Kinase</keyword>
<keyword evidence="2" id="KW-0723">Serine/threonine-protein kinase</keyword>
<evidence type="ECO:0008006" key="10">
    <source>
        <dbReference type="Google" id="ProtNLM"/>
    </source>
</evidence>
<dbReference type="InterPro" id="IPR011009">
    <property type="entry name" value="Kinase-like_dom_sf"/>
</dbReference>
<dbReference type="OMA" id="RIMVLEM"/>
<dbReference type="Gramene" id="ONI21787">
    <property type="protein sequence ID" value="ONI21787"/>
    <property type="gene ID" value="PRUPE_2G089100"/>
</dbReference>
<evidence type="ECO:0000256" key="5">
    <source>
        <dbReference type="ARBA" id="ARBA00022989"/>
    </source>
</evidence>
<keyword evidence="4" id="KW-0732">Signal</keyword>
<dbReference type="HOGENOM" id="CLU_000288_21_7_1"/>
<evidence type="ECO:0000256" key="1">
    <source>
        <dbReference type="ARBA" id="ARBA00004479"/>
    </source>
</evidence>
<proteinExistence type="predicted"/>
<keyword evidence="5" id="KW-1133">Transmembrane helix</keyword>
<dbReference type="SUPFAM" id="SSF56112">
    <property type="entry name" value="Protein kinase-like (PK-like)"/>
    <property type="match status" value="1"/>
</dbReference>
<dbReference type="Gene3D" id="1.10.510.10">
    <property type="entry name" value="Transferase(Phosphotransferase) domain 1"/>
    <property type="match status" value="1"/>
</dbReference>
<protein>
    <recommendedName>
        <fullName evidence="10">Serine-threonine/tyrosine-protein kinase catalytic domain-containing protein</fullName>
    </recommendedName>
</protein>
<keyword evidence="2" id="KW-0808">Transferase</keyword>
<evidence type="ECO:0000256" key="3">
    <source>
        <dbReference type="ARBA" id="ARBA00022692"/>
    </source>
</evidence>
<reference evidence="8 9" key="1">
    <citation type="journal article" date="2013" name="Nat. Genet.">
        <title>The high-quality draft genome of peach (Prunus persica) identifies unique patterns of genetic diversity, domestication and genome evolution.</title>
        <authorList>
            <consortium name="International Peach Genome Initiative"/>
            <person name="Verde I."/>
            <person name="Abbott A.G."/>
            <person name="Scalabrin S."/>
            <person name="Jung S."/>
            <person name="Shu S."/>
            <person name="Marroni F."/>
            <person name="Zhebentyayeva T."/>
            <person name="Dettori M.T."/>
            <person name="Grimwood J."/>
            <person name="Cattonaro F."/>
            <person name="Zuccolo A."/>
            <person name="Rossini L."/>
            <person name="Jenkins J."/>
            <person name="Vendramin E."/>
            <person name="Meisel L.A."/>
            <person name="Decroocq V."/>
            <person name="Sosinski B."/>
            <person name="Prochnik S."/>
            <person name="Mitros T."/>
            <person name="Policriti A."/>
            <person name="Cipriani G."/>
            <person name="Dondini L."/>
            <person name="Ficklin S."/>
            <person name="Goodstein D.M."/>
            <person name="Xuan P."/>
            <person name="Del Fabbro C."/>
            <person name="Aramini V."/>
            <person name="Copetti D."/>
            <person name="Gonzalez S."/>
            <person name="Horner D.S."/>
            <person name="Falchi R."/>
            <person name="Lucas S."/>
            <person name="Mica E."/>
            <person name="Maldonado J."/>
            <person name="Lazzari B."/>
            <person name="Bielenberg D."/>
            <person name="Pirona R."/>
            <person name="Miculan M."/>
            <person name="Barakat A."/>
            <person name="Testolin R."/>
            <person name="Stella A."/>
            <person name="Tartarini S."/>
            <person name="Tonutti P."/>
            <person name="Arus P."/>
            <person name="Orellana A."/>
            <person name="Wells C."/>
            <person name="Main D."/>
            <person name="Vizzotto G."/>
            <person name="Silva H."/>
            <person name="Salamini F."/>
            <person name="Schmutz J."/>
            <person name="Morgante M."/>
            <person name="Rokhsar D.S."/>
        </authorList>
    </citation>
    <scope>NUCLEOTIDE SEQUENCE [LARGE SCALE GENOMIC DNA]</scope>
    <source>
        <strain evidence="9">cv. Nemared</strain>
    </source>
</reference>
<dbReference type="STRING" id="3760.M5XNA5"/>
<dbReference type="GO" id="GO:0016020">
    <property type="term" value="C:membrane"/>
    <property type="evidence" value="ECO:0007669"/>
    <property type="project" value="UniProtKB-SubCell"/>
</dbReference>
<evidence type="ECO:0000256" key="4">
    <source>
        <dbReference type="ARBA" id="ARBA00022729"/>
    </source>
</evidence>
<organism evidence="8 9">
    <name type="scientific">Prunus persica</name>
    <name type="common">Peach</name>
    <name type="synonym">Amygdalus persica</name>
    <dbReference type="NCBI Taxonomy" id="3760"/>
    <lineage>
        <taxon>Eukaryota</taxon>
        <taxon>Viridiplantae</taxon>
        <taxon>Streptophyta</taxon>
        <taxon>Embryophyta</taxon>
        <taxon>Tracheophyta</taxon>
        <taxon>Spermatophyta</taxon>
        <taxon>Magnoliopsida</taxon>
        <taxon>eudicotyledons</taxon>
        <taxon>Gunneridae</taxon>
        <taxon>Pentapetalae</taxon>
        <taxon>rosids</taxon>
        <taxon>fabids</taxon>
        <taxon>Rosales</taxon>
        <taxon>Rosaceae</taxon>
        <taxon>Amygdaloideae</taxon>
        <taxon>Amygdaleae</taxon>
        <taxon>Prunus</taxon>
    </lineage>
</organism>
<evidence type="ECO:0000256" key="2">
    <source>
        <dbReference type="ARBA" id="ARBA00022527"/>
    </source>
</evidence>
<evidence type="ECO:0000256" key="7">
    <source>
        <dbReference type="ARBA" id="ARBA00023180"/>
    </source>
</evidence>
<dbReference type="AlphaFoldDB" id="M5XNA5"/>
<gene>
    <name evidence="8" type="ORF">PRUPE_2G089100</name>
</gene>
<dbReference type="Proteomes" id="UP000006882">
    <property type="component" value="Chromosome G2"/>
</dbReference>
<dbReference type="eggNOG" id="KOG1187">
    <property type="taxonomic scope" value="Eukaryota"/>
</dbReference>
<keyword evidence="7" id="KW-0325">Glycoprotein</keyword>
<dbReference type="InterPro" id="IPR045874">
    <property type="entry name" value="LRK10/LRL21-25-like"/>
</dbReference>
<dbReference type="GO" id="GO:0004674">
    <property type="term" value="F:protein serine/threonine kinase activity"/>
    <property type="evidence" value="ECO:0007669"/>
    <property type="project" value="UniProtKB-KW"/>
</dbReference>
<dbReference type="PANTHER" id="PTHR27009">
    <property type="entry name" value="RUST RESISTANCE KINASE LR10-RELATED"/>
    <property type="match status" value="1"/>
</dbReference>
<dbReference type="Gene3D" id="3.30.200.20">
    <property type="entry name" value="Phosphorylase Kinase, domain 1"/>
    <property type="match status" value="1"/>
</dbReference>
<keyword evidence="9" id="KW-1185">Reference proteome</keyword>
<dbReference type="EMBL" id="CM007652">
    <property type="protein sequence ID" value="ONI21787.1"/>
    <property type="molecule type" value="Genomic_DNA"/>
</dbReference>
<evidence type="ECO:0000313" key="9">
    <source>
        <dbReference type="Proteomes" id="UP000006882"/>
    </source>
</evidence>
<accession>M5XNA5</accession>
<evidence type="ECO:0000256" key="6">
    <source>
        <dbReference type="ARBA" id="ARBA00023136"/>
    </source>
</evidence>
<evidence type="ECO:0000313" key="8">
    <source>
        <dbReference type="EMBL" id="ONI21787.1"/>
    </source>
</evidence>